<reference evidence="7" key="3">
    <citation type="journal article" date="2016" name="Gigascience">
        <title>De novo construction of an expanded transcriptome assembly for the western tarnished plant bug, Lygus hesperus.</title>
        <authorList>
            <person name="Tassone E.E."/>
            <person name="Geib S.M."/>
            <person name="Hall B."/>
            <person name="Fabrick J.A."/>
            <person name="Brent C.S."/>
            <person name="Hull J.J."/>
        </authorList>
    </citation>
    <scope>NUCLEOTIDE SEQUENCE</scope>
</reference>
<evidence type="ECO:0000313" key="5">
    <source>
        <dbReference type="EMBL" id="JAG34829.1"/>
    </source>
</evidence>
<feature type="region of interest" description="Disordered" evidence="3">
    <location>
        <begin position="178"/>
        <end position="220"/>
    </location>
</feature>
<dbReference type="InterPro" id="IPR009057">
    <property type="entry name" value="Homeodomain-like_sf"/>
</dbReference>
<evidence type="ECO:0000256" key="3">
    <source>
        <dbReference type="SAM" id="MobiDB-lite"/>
    </source>
</evidence>
<dbReference type="EMBL" id="GDHC01003846">
    <property type="protein sequence ID" value="JAQ14783.1"/>
    <property type="molecule type" value="Transcribed_RNA"/>
</dbReference>
<reference evidence="5" key="2">
    <citation type="submission" date="2014-07" db="EMBL/GenBank/DDBJ databases">
        <authorList>
            <person name="Hull J."/>
        </authorList>
    </citation>
    <scope>NUCLEOTIDE SEQUENCE</scope>
</reference>
<dbReference type="EMBL" id="GBHO01008774">
    <property type="protein sequence ID" value="JAG34830.1"/>
    <property type="molecule type" value="Transcribed_RNA"/>
</dbReference>
<dbReference type="PANTHER" id="PTHR23110">
    <property type="entry name" value="BTB DOMAIN TRANSCRIPTION FACTOR"/>
    <property type="match status" value="1"/>
</dbReference>
<organism evidence="5">
    <name type="scientific">Lygus hesperus</name>
    <name type="common">Western plant bug</name>
    <dbReference type="NCBI Taxonomy" id="30085"/>
    <lineage>
        <taxon>Eukaryota</taxon>
        <taxon>Metazoa</taxon>
        <taxon>Ecdysozoa</taxon>
        <taxon>Arthropoda</taxon>
        <taxon>Hexapoda</taxon>
        <taxon>Insecta</taxon>
        <taxon>Pterygota</taxon>
        <taxon>Neoptera</taxon>
        <taxon>Paraneoptera</taxon>
        <taxon>Hemiptera</taxon>
        <taxon>Heteroptera</taxon>
        <taxon>Panheteroptera</taxon>
        <taxon>Cimicomorpha</taxon>
        <taxon>Miridae</taxon>
        <taxon>Mirini</taxon>
        <taxon>Lygus</taxon>
    </lineage>
</organism>
<dbReference type="Gene3D" id="3.30.710.10">
    <property type="entry name" value="Potassium Channel Kv1.1, Chain A"/>
    <property type="match status" value="1"/>
</dbReference>
<dbReference type="Pfam" id="PF00651">
    <property type="entry name" value="BTB"/>
    <property type="match status" value="1"/>
</dbReference>
<evidence type="ECO:0000313" key="7">
    <source>
        <dbReference type="EMBL" id="JAQ03633.1"/>
    </source>
</evidence>
<dbReference type="InterPro" id="IPR000210">
    <property type="entry name" value="BTB/POZ_dom"/>
</dbReference>
<feature type="compositionally biased region" description="Basic and acidic residues" evidence="3">
    <location>
        <begin position="206"/>
        <end position="220"/>
    </location>
</feature>
<gene>
    <name evidence="5" type="primary">ttk_2</name>
    <name evidence="8" type="synonym">ttk_1</name>
    <name evidence="6" type="synonym">ttk_3</name>
    <name evidence="5" type="ORF">CM83_36395</name>
    <name evidence="6" type="ORF">CM83_36396</name>
    <name evidence="7" type="ORF">g.36156</name>
    <name evidence="8" type="ORF">g.36157</name>
</gene>
<feature type="region of interest" description="Disordered" evidence="3">
    <location>
        <begin position="132"/>
        <end position="160"/>
    </location>
</feature>
<dbReference type="CDD" id="cd18315">
    <property type="entry name" value="BTB_POZ_BAB-like"/>
    <property type="match status" value="1"/>
</dbReference>
<dbReference type="SUPFAM" id="SSF54695">
    <property type="entry name" value="POZ domain"/>
    <property type="match status" value="1"/>
</dbReference>
<reference evidence="5" key="1">
    <citation type="journal article" date="2014" name="PLoS ONE">
        <title>Transcriptome-Based Identification of ABC Transporters in the Western Tarnished Plant Bug Lygus hesperus.</title>
        <authorList>
            <person name="Hull J.J."/>
            <person name="Chaney K."/>
            <person name="Geib S.M."/>
            <person name="Fabrick J.A."/>
            <person name="Brent C.S."/>
            <person name="Walsh D."/>
            <person name="Lavine L.C."/>
        </authorList>
    </citation>
    <scope>NUCLEOTIDE SEQUENCE</scope>
</reference>
<protein>
    <submittedName>
        <fullName evidence="5">Protein tramtrack, beta isoform</fullName>
    </submittedName>
</protein>
<dbReference type="PROSITE" id="PS50097">
    <property type="entry name" value="BTB"/>
    <property type="match status" value="1"/>
</dbReference>
<dbReference type="EMBL" id="GBHO01008775">
    <property type="protein sequence ID" value="JAG34829.1"/>
    <property type="molecule type" value="Transcribed_RNA"/>
</dbReference>
<comment type="subcellular location">
    <subcellularLocation>
        <location evidence="1">Nucleus</location>
    </subcellularLocation>
</comment>
<keyword evidence="2" id="KW-0539">Nucleus</keyword>
<evidence type="ECO:0000259" key="4">
    <source>
        <dbReference type="PROSITE" id="PS50097"/>
    </source>
</evidence>
<dbReference type="InterPro" id="IPR011333">
    <property type="entry name" value="SKP1/BTB/POZ_sf"/>
</dbReference>
<dbReference type="EMBL" id="GDHC01014996">
    <property type="protein sequence ID" value="JAQ03633.1"/>
    <property type="molecule type" value="Transcribed_RNA"/>
</dbReference>
<dbReference type="GO" id="GO:0005634">
    <property type="term" value="C:nucleus"/>
    <property type="evidence" value="ECO:0007669"/>
    <property type="project" value="UniProtKB-SubCell"/>
</dbReference>
<feature type="compositionally biased region" description="Polar residues" evidence="3">
    <location>
        <begin position="140"/>
        <end position="156"/>
    </location>
</feature>
<dbReference type="SUPFAM" id="SSF46689">
    <property type="entry name" value="Homeodomain-like"/>
    <property type="match status" value="1"/>
</dbReference>
<dbReference type="GO" id="GO:0006357">
    <property type="term" value="P:regulation of transcription by RNA polymerase II"/>
    <property type="evidence" value="ECO:0007669"/>
    <property type="project" value="TreeGrafter"/>
</dbReference>
<dbReference type="AlphaFoldDB" id="A0A0A9YRH1"/>
<name>A0A0A9YRH1_LYGHE</name>
<dbReference type="InterPro" id="IPR051095">
    <property type="entry name" value="Dros_DevTransReg"/>
</dbReference>
<feature type="domain" description="BTB" evidence="4">
    <location>
        <begin position="39"/>
        <end position="104"/>
    </location>
</feature>
<dbReference type="PANTHER" id="PTHR23110:SF102">
    <property type="entry name" value="PIPSQUEAK, ISOFORM O"/>
    <property type="match status" value="1"/>
</dbReference>
<evidence type="ECO:0000256" key="1">
    <source>
        <dbReference type="ARBA" id="ARBA00004123"/>
    </source>
</evidence>
<evidence type="ECO:0000313" key="6">
    <source>
        <dbReference type="EMBL" id="JAG34830.1"/>
    </source>
</evidence>
<accession>A0A0A9YRH1</accession>
<proteinExistence type="predicted"/>
<dbReference type="SMART" id="SM00225">
    <property type="entry name" value="BTB"/>
    <property type="match status" value="1"/>
</dbReference>
<sequence>MPLTDQMESTAQQYCLRWKYHHSNLQVMFAQLLERESFCDVTLACEGKTLRAHKMMLSACSTYFDTIFSKHEEKDPIVILKDVKFDDIKALVEFMYKGEINVENSQLNTLLQTAEELRIKGLAAVSWQSEGEGGTWRTVDPQQANNTDNKQQTYKFPQTLPRKRKIKSDYPYYSNRKVSCLSGSQQSTDDFGSESGGDDDSQEGMWDTRSHEEVYSESEDGRSRIANLLDTTPNNLCIPSVIEGEGIVKTEMDPPMLENHPGAPPRTPTSITNTPGSGSSGGSIGGVGSGGGPGIVPSALSTAQIKPELMDVIKMTAYIQQGGRRPHFWETSSTKRVMEAIKNKEIEMKVAAELLGVSYGTLYGRYRDAYGCLKHPYRVREFWHEPPSVEVITKLQRKELSLFKAAEMLNVTVTTLANYLAALNKEDMVEELEDDSDSVACAQQVLSKIPDITIVKKEKNDEATSSVNGNK</sequence>
<evidence type="ECO:0000256" key="2">
    <source>
        <dbReference type="ARBA" id="ARBA00023242"/>
    </source>
</evidence>
<evidence type="ECO:0000313" key="8">
    <source>
        <dbReference type="EMBL" id="JAQ14783.1"/>
    </source>
</evidence>